<dbReference type="Proteomes" id="UP001732700">
    <property type="component" value="Chromosome 1D"/>
</dbReference>
<dbReference type="EnsemblPlants" id="AVESA.00010b.r2.1DG0165820.1">
    <property type="protein sequence ID" value="AVESA.00010b.r2.1DG0165820.1.CDS"/>
    <property type="gene ID" value="AVESA.00010b.r2.1DG0165820"/>
</dbReference>
<evidence type="ECO:0000313" key="2">
    <source>
        <dbReference type="Proteomes" id="UP001732700"/>
    </source>
</evidence>
<organism evidence="1 2">
    <name type="scientific">Avena sativa</name>
    <name type="common">Oat</name>
    <dbReference type="NCBI Taxonomy" id="4498"/>
    <lineage>
        <taxon>Eukaryota</taxon>
        <taxon>Viridiplantae</taxon>
        <taxon>Streptophyta</taxon>
        <taxon>Embryophyta</taxon>
        <taxon>Tracheophyta</taxon>
        <taxon>Spermatophyta</taxon>
        <taxon>Magnoliopsida</taxon>
        <taxon>Liliopsida</taxon>
        <taxon>Poales</taxon>
        <taxon>Poaceae</taxon>
        <taxon>BOP clade</taxon>
        <taxon>Pooideae</taxon>
        <taxon>Poodae</taxon>
        <taxon>Poeae</taxon>
        <taxon>Poeae Chloroplast Group 1 (Aveneae type)</taxon>
        <taxon>Aveninae</taxon>
        <taxon>Avena</taxon>
    </lineage>
</organism>
<sequence length="100" mass="10845">MAALKKSTSSLCFMAALMVVIMATALLSSCHARKEMDHEPAAVFAVPAPCYSKYFPNCTDDKCKKFCAVKASRRCPEPTATTSPAAAVQLVKDPQRTEEE</sequence>
<protein>
    <submittedName>
        <fullName evidence="1">Uncharacterized protein</fullName>
    </submittedName>
</protein>
<reference evidence="1" key="1">
    <citation type="submission" date="2021-05" db="EMBL/GenBank/DDBJ databases">
        <authorList>
            <person name="Scholz U."/>
            <person name="Mascher M."/>
            <person name="Fiebig A."/>
        </authorList>
    </citation>
    <scope>NUCLEOTIDE SEQUENCE [LARGE SCALE GENOMIC DNA]</scope>
</reference>
<accession>A0ACD5U1X4</accession>
<keyword evidence="2" id="KW-1185">Reference proteome</keyword>
<proteinExistence type="predicted"/>
<evidence type="ECO:0000313" key="1">
    <source>
        <dbReference type="EnsemblPlants" id="AVESA.00010b.r2.1DG0165820.1.CDS"/>
    </source>
</evidence>
<name>A0ACD5U1X4_AVESA</name>
<reference evidence="1" key="2">
    <citation type="submission" date="2025-09" db="UniProtKB">
        <authorList>
            <consortium name="EnsemblPlants"/>
        </authorList>
    </citation>
    <scope>IDENTIFICATION</scope>
</reference>